<feature type="transmembrane region" description="Helical" evidence="7">
    <location>
        <begin position="662"/>
        <end position="684"/>
    </location>
</feature>
<reference evidence="9" key="2">
    <citation type="journal article" date="2007" name="Science">
        <title>Draft genome sequence of the sexually transmitted pathogen Trichomonas vaginalis.</title>
        <authorList>
            <person name="Carlton J.M."/>
            <person name="Hirt R.P."/>
            <person name="Silva J.C."/>
            <person name="Delcher A.L."/>
            <person name="Schatz M."/>
            <person name="Zhao Q."/>
            <person name="Wortman J.R."/>
            <person name="Bidwell S.L."/>
            <person name="Alsmark U.C.M."/>
            <person name="Besteiro S."/>
            <person name="Sicheritz-Ponten T."/>
            <person name="Noel C.J."/>
            <person name="Dacks J.B."/>
            <person name="Foster P.G."/>
            <person name="Simillion C."/>
            <person name="Van de Peer Y."/>
            <person name="Miranda-Saavedra D."/>
            <person name="Barton G.J."/>
            <person name="Westrop G.D."/>
            <person name="Mueller S."/>
            <person name="Dessi D."/>
            <person name="Fiori P.L."/>
            <person name="Ren Q."/>
            <person name="Paulsen I."/>
            <person name="Zhang H."/>
            <person name="Bastida-Corcuera F.D."/>
            <person name="Simoes-Barbosa A."/>
            <person name="Brown M.T."/>
            <person name="Hayes R.D."/>
            <person name="Mukherjee M."/>
            <person name="Okumura C.Y."/>
            <person name="Schneider R."/>
            <person name="Smith A.J."/>
            <person name="Vanacova S."/>
            <person name="Villalvazo M."/>
            <person name="Haas B.J."/>
            <person name="Pertea M."/>
            <person name="Feldblyum T.V."/>
            <person name="Utterback T.R."/>
            <person name="Shu C.L."/>
            <person name="Osoegawa K."/>
            <person name="de Jong P.J."/>
            <person name="Hrdy I."/>
            <person name="Horvathova L."/>
            <person name="Zubacova Z."/>
            <person name="Dolezal P."/>
            <person name="Malik S.B."/>
            <person name="Logsdon J.M. Jr."/>
            <person name="Henze K."/>
            <person name="Gupta A."/>
            <person name="Wang C.C."/>
            <person name="Dunne R.L."/>
            <person name="Upcroft J.A."/>
            <person name="Upcroft P."/>
            <person name="White O."/>
            <person name="Salzberg S.L."/>
            <person name="Tang P."/>
            <person name="Chiu C.-H."/>
            <person name="Lee Y.-S."/>
            <person name="Embley T.M."/>
            <person name="Coombs G.H."/>
            <person name="Mottram J.C."/>
            <person name="Tachezy J."/>
            <person name="Fraser-Liggett C.M."/>
            <person name="Johnson P.J."/>
        </authorList>
    </citation>
    <scope>NUCLEOTIDE SEQUENCE [LARGE SCALE GENOMIC DNA]</scope>
    <source>
        <strain evidence="9">G3</strain>
    </source>
</reference>
<evidence type="ECO:0000256" key="3">
    <source>
        <dbReference type="ARBA" id="ARBA00022741"/>
    </source>
</evidence>
<evidence type="ECO:0000256" key="2">
    <source>
        <dbReference type="ARBA" id="ARBA00022692"/>
    </source>
</evidence>
<dbReference type="InterPro" id="IPR001054">
    <property type="entry name" value="A/G_cyclase"/>
</dbReference>
<keyword evidence="4 7" id="KW-1133">Transmembrane helix</keyword>
<dbReference type="STRING" id="5722.A2DR64"/>
<evidence type="ECO:0000259" key="8">
    <source>
        <dbReference type="PROSITE" id="PS50125"/>
    </source>
</evidence>
<dbReference type="SUPFAM" id="SSF55073">
    <property type="entry name" value="Nucleotide cyclase"/>
    <property type="match status" value="1"/>
</dbReference>
<dbReference type="PANTHER" id="PTHR11920">
    <property type="entry name" value="GUANYLYL CYCLASE"/>
    <property type="match status" value="1"/>
</dbReference>
<dbReference type="InterPro" id="IPR029787">
    <property type="entry name" value="Nucleotide_cyclase"/>
</dbReference>
<evidence type="ECO:0000313" key="10">
    <source>
        <dbReference type="Proteomes" id="UP000001542"/>
    </source>
</evidence>
<feature type="transmembrane region" description="Helical" evidence="7">
    <location>
        <begin position="133"/>
        <end position="160"/>
    </location>
</feature>
<keyword evidence="10" id="KW-1185">Reference proteome</keyword>
<reference evidence="9" key="1">
    <citation type="submission" date="2006-10" db="EMBL/GenBank/DDBJ databases">
        <authorList>
            <person name="Amadeo P."/>
            <person name="Zhao Q."/>
            <person name="Wortman J."/>
            <person name="Fraser-Liggett C."/>
            <person name="Carlton J."/>
        </authorList>
    </citation>
    <scope>NUCLEOTIDE SEQUENCE</scope>
    <source>
        <strain evidence="9">G3</strain>
    </source>
</reference>
<gene>
    <name evidence="9" type="ORF">TVAG_303820</name>
</gene>
<organism evidence="9 10">
    <name type="scientific">Trichomonas vaginalis (strain ATCC PRA-98 / G3)</name>
    <dbReference type="NCBI Taxonomy" id="412133"/>
    <lineage>
        <taxon>Eukaryota</taxon>
        <taxon>Metamonada</taxon>
        <taxon>Parabasalia</taxon>
        <taxon>Trichomonadida</taxon>
        <taxon>Trichomonadidae</taxon>
        <taxon>Trichomonas</taxon>
    </lineage>
</organism>
<dbReference type="OrthoDB" id="10006362at2759"/>
<feature type="transmembrane region" description="Helical" evidence="7">
    <location>
        <begin position="491"/>
        <end position="514"/>
    </location>
</feature>
<feature type="transmembrane region" description="Helical" evidence="7">
    <location>
        <begin position="353"/>
        <end position="375"/>
    </location>
</feature>
<sequence>MDSPIKTAYQSVKECKSDVLYLKMIYPNNRFALKLYARYLLEIKSDVVQYRKTLDSIALLQRGLKINNDTVHDLGMESFPLIPERLSDSELNIKTGENESGVLDEIEVEEIKDEDYESIVKLIDVHKVPAIQYLYTTTIIAFIFLLLIPIIGICVSFGYFKQSLTDPITYMEGVAYTRNIVNVISCFAVRCLFEELKDPNNPTQNIIGPLTMVPGFPAEAFGGEYVGRKIIEFYAKNIGTMNSMISGLRSFKPGNKHIEKVRDLLFARNIIYHFFITKENVRNIPSSAVDISYQLASTVGRLLDHDVLNVDVAKSSDSLTVRNNNVLITEAASKALTSIVQYIGDNHEKYNKIFWGLFAFFSGMNFIFIVLIFTFQKKKLEKNKNAIITAISELPKTVISNVSAAFSNLKGNQSTSQKASNGHESETNRQEESIIKLFSSISDGVNSSSSYFVLFCYVMIIALSILCFWFAVQCFFSASDVVFYNCHHINYFYGSITFLFALASRLYDICLATYHTNFKDTILDVNQSINEMESYIPLKLTYFHSIRLGGRGKREVPFEGMAEALDRATSIIKCDDPIKPPVEVPESTRCFSASNTLYIAVCYFKRFVKLMKQGVFPLPWGYHVNDVFQVGPLELHEAFFSKTGGELVPYMIKSIRKQETNLIRNSILFVLGAFIFLICILFTINKENTLIKFTIDQLLRVPPSEILRNQHIMRLLTGDYSEEAEEDFSGKYIQFANEVINRLNDIFIVCQEETGKVVQVNASFTNMFGITNEEMENTNIKDFFIESRFQSDGKLDRVYTRTMNAVYTNANNEKFFIEFSSTNVNGRRIFTGKDQTQNVMHEKLIQDEKDKSNKMLASILPASLVSRVQAGEKDISFSVQSSSVLFLDIVEFTPWCGSHDAHYVMRMLNILFKEFDAICNAHKTMTKIKCIGDCYMAAGGIFDEVNQPAVHAKEVVDFGCVVIKKLEEVNMSENEKLRIRVGVNTGGPIVAGVIGTEKPTFEILGPTINIAHEMEHHGVPMKVHISRPVYELIYGQTFDIKERGEIDVKGGKMFTYLVDP</sequence>
<proteinExistence type="predicted"/>
<feature type="transmembrane region" description="Helical" evidence="7">
    <location>
        <begin position="451"/>
        <end position="471"/>
    </location>
</feature>
<evidence type="ECO:0000256" key="6">
    <source>
        <dbReference type="ARBA" id="ARBA00023239"/>
    </source>
</evidence>
<dbReference type="Pfam" id="PF00211">
    <property type="entry name" value="Guanylate_cyc"/>
    <property type="match status" value="1"/>
</dbReference>
<evidence type="ECO:0000256" key="5">
    <source>
        <dbReference type="ARBA" id="ARBA00023136"/>
    </source>
</evidence>
<dbReference type="RefSeq" id="XP_001329386.1">
    <property type="nucleotide sequence ID" value="XM_001329351.1"/>
</dbReference>
<dbReference type="Gene3D" id="3.30.450.20">
    <property type="entry name" value="PAS domain"/>
    <property type="match status" value="1"/>
</dbReference>
<dbReference type="GO" id="GO:0006182">
    <property type="term" value="P:cGMP biosynthetic process"/>
    <property type="evidence" value="ECO:0000318"/>
    <property type="project" value="GO_Central"/>
</dbReference>
<accession>A2DR64</accession>
<evidence type="ECO:0000313" key="9">
    <source>
        <dbReference type="EMBL" id="EAY17163.1"/>
    </source>
</evidence>
<evidence type="ECO:0000256" key="1">
    <source>
        <dbReference type="ARBA" id="ARBA00004370"/>
    </source>
</evidence>
<comment type="subcellular location">
    <subcellularLocation>
        <location evidence="1">Membrane</location>
    </subcellularLocation>
</comment>
<dbReference type="GO" id="GO:0005886">
    <property type="term" value="C:plasma membrane"/>
    <property type="evidence" value="ECO:0000318"/>
    <property type="project" value="GO_Central"/>
</dbReference>
<dbReference type="GO" id="GO:0007168">
    <property type="term" value="P:receptor guanylyl cyclase signaling pathway"/>
    <property type="evidence" value="ECO:0000318"/>
    <property type="project" value="GO_Central"/>
</dbReference>
<dbReference type="eggNOG" id="KOG4171">
    <property type="taxonomic scope" value="Eukaryota"/>
</dbReference>
<protein>
    <submittedName>
        <fullName evidence="9">Adenylate and Guanylate cyclase catalytic domain containing protein</fullName>
    </submittedName>
</protein>
<evidence type="ECO:0000256" key="7">
    <source>
        <dbReference type="SAM" id="Phobius"/>
    </source>
</evidence>
<evidence type="ECO:0000256" key="4">
    <source>
        <dbReference type="ARBA" id="ARBA00022989"/>
    </source>
</evidence>
<dbReference type="SMART" id="SM00044">
    <property type="entry name" value="CYCc"/>
    <property type="match status" value="1"/>
</dbReference>
<dbReference type="Gene3D" id="3.30.70.1230">
    <property type="entry name" value="Nucleotide cyclase"/>
    <property type="match status" value="1"/>
</dbReference>
<dbReference type="InterPro" id="IPR050401">
    <property type="entry name" value="Cyclic_nucleotide_synthase"/>
</dbReference>
<name>A2DR64_TRIV3</name>
<keyword evidence="6" id="KW-0456">Lyase</keyword>
<dbReference type="VEuPathDB" id="TrichDB:TVAG_036810"/>
<dbReference type="AlphaFoldDB" id="A2DR64"/>
<dbReference type="InterPro" id="IPR000014">
    <property type="entry name" value="PAS"/>
</dbReference>
<keyword evidence="3" id="KW-0547">Nucleotide-binding</keyword>
<keyword evidence="2 7" id="KW-0812">Transmembrane</keyword>
<dbReference type="GO" id="GO:0004383">
    <property type="term" value="F:guanylate cyclase activity"/>
    <property type="evidence" value="ECO:0000318"/>
    <property type="project" value="GO_Central"/>
</dbReference>
<dbReference type="CDD" id="cd07302">
    <property type="entry name" value="CHD"/>
    <property type="match status" value="1"/>
</dbReference>
<dbReference type="PROSITE" id="PS50125">
    <property type="entry name" value="GUANYLATE_CYCLASE_2"/>
    <property type="match status" value="1"/>
</dbReference>
<dbReference type="InParanoid" id="A2DR64"/>
<dbReference type="Pfam" id="PF13426">
    <property type="entry name" value="PAS_9"/>
    <property type="match status" value="1"/>
</dbReference>
<feature type="domain" description="Guanylate cyclase" evidence="8">
    <location>
        <begin position="883"/>
        <end position="1015"/>
    </location>
</feature>
<dbReference type="EMBL" id="DS113234">
    <property type="protein sequence ID" value="EAY17163.1"/>
    <property type="molecule type" value="Genomic_DNA"/>
</dbReference>
<dbReference type="GO" id="GO:0035556">
    <property type="term" value="P:intracellular signal transduction"/>
    <property type="evidence" value="ECO:0007669"/>
    <property type="project" value="InterPro"/>
</dbReference>
<dbReference type="GO" id="GO:0001653">
    <property type="term" value="F:peptide receptor activity"/>
    <property type="evidence" value="ECO:0000318"/>
    <property type="project" value="GO_Central"/>
</dbReference>
<dbReference type="VEuPathDB" id="TrichDB:TVAGG3_0695580"/>
<dbReference type="PANTHER" id="PTHR11920:SF335">
    <property type="entry name" value="GUANYLATE CYCLASE"/>
    <property type="match status" value="1"/>
</dbReference>
<dbReference type="CDD" id="cd00130">
    <property type="entry name" value="PAS"/>
    <property type="match status" value="1"/>
</dbReference>
<dbReference type="SMART" id="SM00091">
    <property type="entry name" value="PAS"/>
    <property type="match status" value="1"/>
</dbReference>
<dbReference type="SUPFAM" id="SSF55785">
    <property type="entry name" value="PYP-like sensor domain (PAS domain)"/>
    <property type="match status" value="1"/>
</dbReference>
<dbReference type="Proteomes" id="UP000001542">
    <property type="component" value="Unassembled WGS sequence"/>
</dbReference>
<keyword evidence="5 7" id="KW-0472">Membrane</keyword>
<dbReference type="KEGG" id="tva:4775178"/>
<dbReference type="InterPro" id="IPR035965">
    <property type="entry name" value="PAS-like_dom_sf"/>
</dbReference>
<dbReference type="GO" id="GO:0000166">
    <property type="term" value="F:nucleotide binding"/>
    <property type="evidence" value="ECO:0007669"/>
    <property type="project" value="UniProtKB-KW"/>
</dbReference>